<sequence>DMNAVNNVIPRGATLPFGSPFPGWSNWMLLMPIPMILPFFKSKWGPLLLLKQRADTVLQEVEDMAELAEDVARMVDHIADEVTEKLPEGSKLKKAISMVDHVVKDTIKVTDLAEEIIDRVSFFIQNSELYGHLQILRSKRTIRLSNLAFFTLFWIS</sequence>
<name>A0A7J7N6T4_9MAGN</name>
<dbReference type="Proteomes" id="UP000541444">
    <property type="component" value="Unassembled WGS sequence"/>
</dbReference>
<proteinExistence type="predicted"/>
<protein>
    <submittedName>
        <fullName evidence="1">Uncharacterized protein</fullName>
    </submittedName>
</protein>
<dbReference type="PANTHER" id="PTHR33735:SF14">
    <property type="entry name" value="PHAGE CAPSID SCAFFOLDING PROTEIN (GPO) SERINE PEPTIDASE"/>
    <property type="match status" value="1"/>
</dbReference>
<dbReference type="EMBL" id="JACGCM010001009">
    <property type="protein sequence ID" value="KAF6162855.1"/>
    <property type="molecule type" value="Genomic_DNA"/>
</dbReference>
<evidence type="ECO:0000313" key="1">
    <source>
        <dbReference type="EMBL" id="KAF6162855.1"/>
    </source>
</evidence>
<keyword evidence="2" id="KW-1185">Reference proteome</keyword>
<gene>
    <name evidence="1" type="ORF">GIB67_021004</name>
</gene>
<reference evidence="1 2" key="1">
    <citation type="journal article" date="2020" name="IScience">
        <title>Genome Sequencing of the Endangered Kingdonia uniflora (Circaeasteraceae, Ranunculales) Reveals Potential Mechanisms of Evolutionary Specialization.</title>
        <authorList>
            <person name="Sun Y."/>
            <person name="Deng T."/>
            <person name="Zhang A."/>
            <person name="Moore M.J."/>
            <person name="Landis J.B."/>
            <person name="Lin N."/>
            <person name="Zhang H."/>
            <person name="Zhang X."/>
            <person name="Huang J."/>
            <person name="Zhang X."/>
            <person name="Sun H."/>
            <person name="Wang H."/>
        </authorList>
    </citation>
    <scope>NUCLEOTIDE SEQUENCE [LARGE SCALE GENOMIC DNA]</scope>
    <source>
        <strain evidence="1">TB1705</strain>
        <tissue evidence="1">Leaf</tissue>
    </source>
</reference>
<evidence type="ECO:0000313" key="2">
    <source>
        <dbReference type="Proteomes" id="UP000541444"/>
    </source>
</evidence>
<dbReference type="AlphaFoldDB" id="A0A7J7N6T4"/>
<accession>A0A7J7N6T4</accession>
<feature type="non-terminal residue" evidence="1">
    <location>
        <position position="1"/>
    </location>
</feature>
<dbReference type="PANTHER" id="PTHR33735">
    <property type="entry name" value="EXPRESSED PROTEIN"/>
    <property type="match status" value="1"/>
</dbReference>
<organism evidence="1 2">
    <name type="scientific">Kingdonia uniflora</name>
    <dbReference type="NCBI Taxonomy" id="39325"/>
    <lineage>
        <taxon>Eukaryota</taxon>
        <taxon>Viridiplantae</taxon>
        <taxon>Streptophyta</taxon>
        <taxon>Embryophyta</taxon>
        <taxon>Tracheophyta</taxon>
        <taxon>Spermatophyta</taxon>
        <taxon>Magnoliopsida</taxon>
        <taxon>Ranunculales</taxon>
        <taxon>Circaeasteraceae</taxon>
        <taxon>Kingdonia</taxon>
    </lineage>
</organism>
<comment type="caution">
    <text evidence="1">The sequence shown here is derived from an EMBL/GenBank/DDBJ whole genome shotgun (WGS) entry which is preliminary data.</text>
</comment>
<dbReference type="OrthoDB" id="1927611at2759"/>